<evidence type="ECO:0000313" key="2">
    <source>
        <dbReference type="Proteomes" id="UP000182002"/>
    </source>
</evidence>
<dbReference type="Proteomes" id="UP000182002">
    <property type="component" value="Unassembled WGS sequence"/>
</dbReference>
<reference evidence="1 2" key="1">
    <citation type="journal article" date="2016" name="Nat. Commun.">
        <title>Thousands of microbial genomes shed light on interconnected biogeochemical processes in an aquifer system.</title>
        <authorList>
            <person name="Anantharaman K."/>
            <person name="Brown C.T."/>
            <person name="Hug L.A."/>
            <person name="Sharon I."/>
            <person name="Castelle C.J."/>
            <person name="Probst A.J."/>
            <person name="Thomas B.C."/>
            <person name="Singh A."/>
            <person name="Wilkins M.J."/>
            <person name="Karaoz U."/>
            <person name="Brodie E.L."/>
            <person name="Williams K.H."/>
            <person name="Hubbard S.S."/>
            <person name="Banfield J.F."/>
        </authorList>
    </citation>
    <scope>NUCLEOTIDE SEQUENCE [LARGE SCALE GENOMIC DNA]</scope>
</reference>
<gene>
    <name evidence="1" type="ORF">A3J77_00970</name>
</gene>
<accession>A0A1F8DP42</accession>
<name>A0A1F8DP42_9BACT</name>
<dbReference type="EMBL" id="MGIO01000006">
    <property type="protein sequence ID" value="OGM90212.1"/>
    <property type="molecule type" value="Genomic_DNA"/>
</dbReference>
<sequence length="82" mass="9529">MFCKFCGGEVKYTIRITNRSREKWIYLCEACKSKMEVHGIVVCEKCGNLYLRNDGDYRVEYISDCKDCHISVPYAFRNGVTA</sequence>
<organism evidence="1 2">
    <name type="scientific">Candidatus Wolfebacteria bacterium RBG_13_41_7</name>
    <dbReference type="NCBI Taxonomy" id="1802554"/>
    <lineage>
        <taxon>Bacteria</taxon>
        <taxon>Candidatus Wolfeibacteriota</taxon>
    </lineage>
</organism>
<dbReference type="AlphaFoldDB" id="A0A1F8DP42"/>
<dbReference type="InterPro" id="IPR036283">
    <property type="entry name" value="NOB1_Zf-like_sf"/>
</dbReference>
<protein>
    <submittedName>
        <fullName evidence="1">Uncharacterized protein</fullName>
    </submittedName>
</protein>
<proteinExistence type="predicted"/>
<evidence type="ECO:0000313" key="1">
    <source>
        <dbReference type="EMBL" id="OGM90212.1"/>
    </source>
</evidence>
<comment type="caution">
    <text evidence="1">The sequence shown here is derived from an EMBL/GenBank/DDBJ whole genome shotgun (WGS) entry which is preliminary data.</text>
</comment>
<dbReference type="SUPFAM" id="SSF144206">
    <property type="entry name" value="NOB1 zinc finger-like"/>
    <property type="match status" value="1"/>
</dbReference>